<dbReference type="EMBL" id="CP016070">
    <property type="protein sequence ID" value="AOW80320.1"/>
    <property type="molecule type" value="Genomic_DNA"/>
</dbReference>
<dbReference type="Proteomes" id="UP000186165">
    <property type="component" value="Chromosome"/>
</dbReference>
<evidence type="ECO:0000313" key="3">
    <source>
        <dbReference type="Proteomes" id="UP000185608"/>
    </source>
</evidence>
<dbReference type="EMBL" id="CP016804">
    <property type="protein sequence ID" value="APE95623.1"/>
    <property type="molecule type" value="Genomic_DNA"/>
</dbReference>
<reference evidence="2" key="3">
    <citation type="journal article" date="2017" name="ISME J.">
        <title>Discovery of anaerobic lithoheterotrophic haloarchaea, ubiquitous in hypersaline habitats.</title>
        <authorList>
            <person name="Sorokin D.Y."/>
            <person name="Messina E."/>
            <person name="Smedile F."/>
            <person name="Roman P."/>
            <person name="Damste J.S.S."/>
            <person name="Ciordia S."/>
            <person name="Mena M.C."/>
            <person name="Ferrer M."/>
            <person name="Golyshin P.N."/>
            <person name="Kublanov I.V."/>
            <person name="Samarov N.I."/>
            <person name="Toshchakov S.V."/>
            <person name="La Cono V."/>
            <person name="Yakimov M.M."/>
        </authorList>
    </citation>
    <scope>NUCLEOTIDE SEQUENCE</scope>
    <source>
        <strain evidence="2">HSR6</strain>
    </source>
</reference>
<gene>
    <name evidence="2" type="ORF">HSR6_1175</name>
    <name evidence="1" type="ORF">HTSR_1140</name>
</gene>
<sequence>MDDDSSAPDWIQAVREHRAAKSRAFESADSPLSESAQQSFDGLDFFPIDENYRVTGRFEPLSDPESVSLDATRGPPVSFEHVGQLGVEIAGELQVLAVYRAPGVDALLVPFRDDTNGTETWAKGRYLNLTAPAASGRVSVPVDFNLAYLPLCVYDETVSSAIPPMENEISTAVRAGEKGRPTGE</sequence>
<accession>A0A1D8S4P9</accession>
<dbReference type="OrthoDB" id="334216at2157"/>
<evidence type="ECO:0000313" key="4">
    <source>
        <dbReference type="Proteomes" id="UP000186165"/>
    </source>
</evidence>
<dbReference type="KEGG" id="hhsr:HSR6_1175"/>
<protein>
    <submittedName>
        <fullName evidence="1">Uncharacterized protein</fullName>
    </submittedName>
</protein>
<dbReference type="RefSeq" id="WP_070365016.1">
    <property type="nucleotide sequence ID" value="NZ_CP016070.1"/>
</dbReference>
<reference evidence="1 3" key="1">
    <citation type="submission" date="2016-06" db="EMBL/GenBank/DDBJ databases">
        <title>Discovery of anaerobic lithoheterotrophic haloarchaeon capable of sulfur respiration by hydrogen and formate.</title>
        <authorList>
            <person name="Sorokin D.Y."/>
            <person name="Kublanov I.V."/>
            <person name="Roman P."/>
            <person name="Sinninghe Damste J.S."/>
            <person name="Golyshin P.N."/>
            <person name="Rojo D."/>
            <person name="Ciordia S."/>
            <person name="Mena Md.C."/>
            <person name="Ferrer M."/>
            <person name="Smedile F."/>
            <person name="Messina E."/>
            <person name="La Cono V."/>
            <person name="Yakimov M.M."/>
        </authorList>
    </citation>
    <scope>NUCLEOTIDE SEQUENCE [LARGE SCALE GENOMIC DNA]</scope>
    <source>
        <strain evidence="1 3">HTSR1</strain>
    </source>
</reference>
<dbReference type="KEGG" id="halh:HTSR_1140"/>
<reference evidence="4" key="2">
    <citation type="submission" date="2016-08" db="EMBL/GenBank/DDBJ databases">
        <title>Discovery of first anaerobic lithoheterotrophic haloarchae widely represented in hypersaline habitats.</title>
        <authorList>
            <person name="Sorokin D.Y."/>
            <person name="Kublanov I.V."/>
            <person name="Roman P."/>
            <person name="Sinninghe Damste J.S."/>
            <person name="Golyshin P.N."/>
            <person name="Rojo D."/>
            <person name="Ciordia S."/>
            <person name="Mena Md.C."/>
            <person name="Ferrer M."/>
            <person name="Smedile F."/>
            <person name="Messina E."/>
            <person name="La Cono V."/>
            <person name="Yakimov M.M."/>
        </authorList>
    </citation>
    <scope>NUCLEOTIDE SEQUENCE [LARGE SCALE GENOMIC DNA]</scope>
    <source>
        <strain evidence="4">HSR6</strain>
    </source>
</reference>
<dbReference type="Proteomes" id="UP000185608">
    <property type="component" value="Chromosome"/>
</dbReference>
<evidence type="ECO:0000313" key="2">
    <source>
        <dbReference type="EMBL" id="APE95623.1"/>
    </source>
</evidence>
<evidence type="ECO:0000313" key="1">
    <source>
        <dbReference type="EMBL" id="AOW80320.1"/>
    </source>
</evidence>
<dbReference type="PANTHER" id="PTHR41913">
    <property type="entry name" value="DUF1684 DOMAIN-CONTAINING PROTEIN"/>
    <property type="match status" value="1"/>
</dbReference>
<proteinExistence type="predicted"/>
<dbReference type="GeneID" id="30417699"/>
<accession>A0A1J1AD20</accession>
<dbReference type="Pfam" id="PF07920">
    <property type="entry name" value="DUF1684"/>
    <property type="match status" value="1"/>
</dbReference>
<dbReference type="PANTHER" id="PTHR41913:SF1">
    <property type="entry name" value="DUF1684 DOMAIN-CONTAINING PROTEIN"/>
    <property type="match status" value="1"/>
</dbReference>
<dbReference type="AlphaFoldDB" id="A0A1D8S4P9"/>
<name>A0A1D8S4P9_9EURY</name>
<dbReference type="InterPro" id="IPR012467">
    <property type="entry name" value="DUF1684"/>
</dbReference>
<organism evidence="1 3">
    <name type="scientific">Halodesulfurarchaeum formicicum</name>
    <dbReference type="NCBI Taxonomy" id="1873524"/>
    <lineage>
        <taxon>Archaea</taxon>
        <taxon>Methanobacteriati</taxon>
        <taxon>Methanobacteriota</taxon>
        <taxon>Stenosarchaea group</taxon>
        <taxon>Halobacteria</taxon>
        <taxon>Halobacteriales</taxon>
        <taxon>Halobacteriaceae</taxon>
        <taxon>Halodesulfurarchaeum</taxon>
    </lineage>
</organism>
<keyword evidence="4" id="KW-1185">Reference proteome</keyword>